<accession>A0A2G9CC91</accession>
<dbReference type="AlphaFoldDB" id="A0A2G9CC91"/>
<organism evidence="2 3">
    <name type="scientific">Roseateles chitinivorans</name>
    <dbReference type="NCBI Taxonomy" id="2917965"/>
    <lineage>
        <taxon>Bacteria</taxon>
        <taxon>Pseudomonadati</taxon>
        <taxon>Pseudomonadota</taxon>
        <taxon>Betaproteobacteria</taxon>
        <taxon>Burkholderiales</taxon>
        <taxon>Sphaerotilaceae</taxon>
        <taxon>Roseateles</taxon>
    </lineage>
</organism>
<feature type="compositionally biased region" description="Low complexity" evidence="1">
    <location>
        <begin position="68"/>
        <end position="89"/>
    </location>
</feature>
<sequence>MAVRPTPGQTQPTAALSSSPEVPAGTTQGRLVVSTVGVGSSEEGAGQSGVVSVAAASTAGAAAVDIAGGCSPPAAGRSAASSAGRFSRGTTEATTPRGDAAREGGGEARDAAASDVEGAVRGRWSDMGKTGINKEARSVPSRNRSIDDRKQREIGGP</sequence>
<dbReference type="EMBL" id="PEOG01000025">
    <property type="protein sequence ID" value="PIM53129.1"/>
    <property type="molecule type" value="Genomic_DNA"/>
</dbReference>
<proteinExistence type="predicted"/>
<feature type="region of interest" description="Disordered" evidence="1">
    <location>
        <begin position="1"/>
        <end position="30"/>
    </location>
</feature>
<feature type="compositionally biased region" description="Basic and acidic residues" evidence="1">
    <location>
        <begin position="99"/>
        <end position="137"/>
    </location>
</feature>
<name>A0A2G9CC91_9BURK</name>
<feature type="compositionally biased region" description="Basic and acidic residues" evidence="1">
    <location>
        <begin position="144"/>
        <end position="157"/>
    </location>
</feature>
<evidence type="ECO:0000256" key="1">
    <source>
        <dbReference type="SAM" id="MobiDB-lite"/>
    </source>
</evidence>
<keyword evidence="3" id="KW-1185">Reference proteome</keyword>
<gene>
    <name evidence="2" type="ORF">CS062_11045</name>
</gene>
<evidence type="ECO:0000313" key="2">
    <source>
        <dbReference type="EMBL" id="PIM53129.1"/>
    </source>
</evidence>
<reference evidence="2 3" key="1">
    <citation type="submission" date="2017-11" db="EMBL/GenBank/DDBJ databases">
        <title>Draft genome sequence of Mitsuaria sp. HWN-4.</title>
        <authorList>
            <person name="Gundlapally S.R."/>
        </authorList>
    </citation>
    <scope>NUCLEOTIDE SEQUENCE [LARGE SCALE GENOMIC DNA]</scope>
    <source>
        <strain evidence="2 3">HWN-4</strain>
    </source>
</reference>
<feature type="compositionally biased region" description="Polar residues" evidence="1">
    <location>
        <begin position="7"/>
        <end position="29"/>
    </location>
</feature>
<feature type="region of interest" description="Disordered" evidence="1">
    <location>
        <begin position="68"/>
        <end position="157"/>
    </location>
</feature>
<evidence type="ECO:0000313" key="3">
    <source>
        <dbReference type="Proteomes" id="UP000231501"/>
    </source>
</evidence>
<comment type="caution">
    <text evidence="2">The sequence shown here is derived from an EMBL/GenBank/DDBJ whole genome shotgun (WGS) entry which is preliminary data.</text>
</comment>
<dbReference type="Proteomes" id="UP000231501">
    <property type="component" value="Unassembled WGS sequence"/>
</dbReference>
<protein>
    <submittedName>
        <fullName evidence="2">Uncharacterized protein</fullName>
    </submittedName>
</protein>
<dbReference type="RefSeq" id="WP_099861706.1">
    <property type="nucleotide sequence ID" value="NZ_PEOG01000025.1"/>
</dbReference>